<sequence length="48" mass="5258">MLYEIAGPARDGFAREDGRRPVRTHQLRDPVETSTGPTGTAGRVHMGH</sequence>
<evidence type="ECO:0000256" key="1">
    <source>
        <dbReference type="SAM" id="MobiDB-lite"/>
    </source>
</evidence>
<evidence type="ECO:0000313" key="3">
    <source>
        <dbReference type="Proteomes" id="UP001589608"/>
    </source>
</evidence>
<dbReference type="Proteomes" id="UP001589608">
    <property type="component" value="Unassembled WGS sequence"/>
</dbReference>
<organism evidence="2 3">
    <name type="scientific">Dactylosporangium vinaceum</name>
    <dbReference type="NCBI Taxonomy" id="53362"/>
    <lineage>
        <taxon>Bacteria</taxon>
        <taxon>Bacillati</taxon>
        <taxon>Actinomycetota</taxon>
        <taxon>Actinomycetes</taxon>
        <taxon>Micromonosporales</taxon>
        <taxon>Micromonosporaceae</taxon>
        <taxon>Dactylosporangium</taxon>
    </lineage>
</organism>
<reference evidence="2 3" key="1">
    <citation type="submission" date="2024-09" db="EMBL/GenBank/DDBJ databases">
        <authorList>
            <person name="Sun Q."/>
            <person name="Mori K."/>
        </authorList>
    </citation>
    <scope>NUCLEOTIDE SEQUENCE [LARGE SCALE GENOMIC DNA]</scope>
    <source>
        <strain evidence="2 3">JCM 3307</strain>
    </source>
</reference>
<protein>
    <submittedName>
        <fullName evidence="2">Uncharacterized protein</fullName>
    </submittedName>
</protein>
<gene>
    <name evidence="2" type="ORF">ACFFTR_51025</name>
</gene>
<feature type="compositionally biased region" description="Basic and acidic residues" evidence="1">
    <location>
        <begin position="12"/>
        <end position="31"/>
    </location>
</feature>
<evidence type="ECO:0000313" key="2">
    <source>
        <dbReference type="EMBL" id="MFB9451451.1"/>
    </source>
</evidence>
<keyword evidence="3" id="KW-1185">Reference proteome</keyword>
<dbReference type="RefSeq" id="WP_223104308.1">
    <property type="nucleotide sequence ID" value="NZ_CP061913.1"/>
</dbReference>
<proteinExistence type="predicted"/>
<name>A0ABV5MRI7_9ACTN</name>
<dbReference type="EMBL" id="JBHMCA010000090">
    <property type="protein sequence ID" value="MFB9451451.1"/>
    <property type="molecule type" value="Genomic_DNA"/>
</dbReference>
<comment type="caution">
    <text evidence="2">The sequence shown here is derived from an EMBL/GenBank/DDBJ whole genome shotgun (WGS) entry which is preliminary data.</text>
</comment>
<feature type="region of interest" description="Disordered" evidence="1">
    <location>
        <begin position="1"/>
        <end position="48"/>
    </location>
</feature>
<accession>A0ABV5MRI7</accession>